<gene>
    <name evidence="1" type="ORF">I4F81_005319</name>
</gene>
<dbReference type="Proteomes" id="UP000798662">
    <property type="component" value="Chromosome 2"/>
</dbReference>
<name>A0ACC3BZ05_PYRYE</name>
<evidence type="ECO:0000313" key="2">
    <source>
        <dbReference type="Proteomes" id="UP000798662"/>
    </source>
</evidence>
<reference evidence="1" key="1">
    <citation type="submission" date="2019-11" db="EMBL/GenBank/DDBJ databases">
        <title>Nori genome reveals adaptations in red seaweeds to the harsh intertidal environment.</title>
        <authorList>
            <person name="Wang D."/>
            <person name="Mao Y."/>
        </authorList>
    </citation>
    <scope>NUCLEOTIDE SEQUENCE</scope>
    <source>
        <tissue evidence="1">Gametophyte</tissue>
    </source>
</reference>
<evidence type="ECO:0000313" key="1">
    <source>
        <dbReference type="EMBL" id="KAK1862752.1"/>
    </source>
</evidence>
<accession>A0ACC3BZ05</accession>
<dbReference type="EMBL" id="CM020619">
    <property type="protein sequence ID" value="KAK1862752.1"/>
    <property type="molecule type" value="Genomic_DNA"/>
</dbReference>
<proteinExistence type="predicted"/>
<organism evidence="1 2">
    <name type="scientific">Pyropia yezoensis</name>
    <name type="common">Susabi-nori</name>
    <name type="synonym">Porphyra yezoensis</name>
    <dbReference type="NCBI Taxonomy" id="2788"/>
    <lineage>
        <taxon>Eukaryota</taxon>
        <taxon>Rhodophyta</taxon>
        <taxon>Bangiophyceae</taxon>
        <taxon>Bangiales</taxon>
        <taxon>Bangiaceae</taxon>
        <taxon>Pyropia</taxon>
    </lineage>
</organism>
<keyword evidence="2" id="KW-1185">Reference proteome</keyword>
<protein>
    <submittedName>
        <fullName evidence="1">Uncharacterized protein</fullName>
    </submittedName>
</protein>
<sequence>MVCTHVRGRTVQYTDTTPQLCFFVAEEVPDVSTCTVRSSKAKLAMGTGSSPPRSPGRREVSSGGPYEDKVGYSRAVRVGAHIYVAGTTATAAADGGKATILHPGDAGAQARVVFATIAKALEGLGAGMVDVVSTRMYVTDPTRDWEAVGAAHAAAFGPAGVRPAATMVGVPALVHPDMLVEIEATAVVAEAKTSG</sequence>
<comment type="caution">
    <text evidence="1">The sequence shown here is derived from an EMBL/GenBank/DDBJ whole genome shotgun (WGS) entry which is preliminary data.</text>
</comment>